<name>A0A1Q9DB17_SYMMI</name>
<feature type="compositionally biased region" description="Acidic residues" evidence="1">
    <location>
        <begin position="21"/>
        <end position="31"/>
    </location>
</feature>
<dbReference type="Proteomes" id="UP000186817">
    <property type="component" value="Unassembled WGS sequence"/>
</dbReference>
<comment type="caution">
    <text evidence="2">The sequence shown here is derived from an EMBL/GenBank/DDBJ whole genome shotgun (WGS) entry which is preliminary data.</text>
</comment>
<evidence type="ECO:0000256" key="1">
    <source>
        <dbReference type="SAM" id="MobiDB-lite"/>
    </source>
</evidence>
<evidence type="ECO:0000313" key="2">
    <source>
        <dbReference type="EMBL" id="OLP92386.1"/>
    </source>
</evidence>
<dbReference type="OrthoDB" id="532682at2759"/>
<dbReference type="AlphaFoldDB" id="A0A1Q9DB17"/>
<accession>A0A1Q9DB17</accession>
<feature type="region of interest" description="Disordered" evidence="1">
    <location>
        <begin position="1"/>
        <end position="34"/>
    </location>
</feature>
<feature type="compositionally biased region" description="Acidic residues" evidence="1">
    <location>
        <begin position="1"/>
        <end position="11"/>
    </location>
</feature>
<reference evidence="2 3" key="1">
    <citation type="submission" date="2016-02" db="EMBL/GenBank/DDBJ databases">
        <title>Genome analysis of coral dinoflagellate symbionts highlights evolutionary adaptations to a symbiotic lifestyle.</title>
        <authorList>
            <person name="Aranda M."/>
            <person name="Li Y."/>
            <person name="Liew Y.J."/>
            <person name="Baumgarten S."/>
            <person name="Simakov O."/>
            <person name="Wilson M."/>
            <person name="Piel J."/>
            <person name="Ashoor H."/>
            <person name="Bougouffa S."/>
            <person name="Bajic V.B."/>
            <person name="Ryu T."/>
            <person name="Ravasi T."/>
            <person name="Bayer T."/>
            <person name="Micklem G."/>
            <person name="Kim H."/>
            <person name="Bhak J."/>
            <person name="Lajeunesse T.C."/>
            <person name="Voolstra C.R."/>
        </authorList>
    </citation>
    <scope>NUCLEOTIDE SEQUENCE [LARGE SCALE GENOMIC DNA]</scope>
    <source>
        <strain evidence="2 3">CCMP2467</strain>
    </source>
</reference>
<sequence>MAPVDDSDDACGGEAPAADAPAEEQEQEEEQEVVKTASGWEEMMEGKIRKRVIKEGSGDYPDLENDILCTVEA</sequence>
<dbReference type="EMBL" id="LSRX01000624">
    <property type="protein sequence ID" value="OLP92386.1"/>
    <property type="molecule type" value="Genomic_DNA"/>
</dbReference>
<organism evidence="2 3">
    <name type="scientific">Symbiodinium microadriaticum</name>
    <name type="common">Dinoflagellate</name>
    <name type="synonym">Zooxanthella microadriatica</name>
    <dbReference type="NCBI Taxonomy" id="2951"/>
    <lineage>
        <taxon>Eukaryota</taxon>
        <taxon>Sar</taxon>
        <taxon>Alveolata</taxon>
        <taxon>Dinophyceae</taxon>
        <taxon>Suessiales</taxon>
        <taxon>Symbiodiniaceae</taxon>
        <taxon>Symbiodinium</taxon>
    </lineage>
</organism>
<gene>
    <name evidence="2" type="ORF">AK812_SmicGene25800</name>
</gene>
<protein>
    <submittedName>
        <fullName evidence="2">Uncharacterized protein</fullName>
    </submittedName>
</protein>
<evidence type="ECO:0000313" key="3">
    <source>
        <dbReference type="Proteomes" id="UP000186817"/>
    </source>
</evidence>
<proteinExistence type="predicted"/>
<keyword evidence="3" id="KW-1185">Reference proteome</keyword>